<dbReference type="OrthoDB" id="65857at2759"/>
<organism evidence="2 3">
    <name type="scientific">Achlya hypogyna</name>
    <name type="common">Oomycete</name>
    <name type="synonym">Protoachlya hypogyna</name>
    <dbReference type="NCBI Taxonomy" id="1202772"/>
    <lineage>
        <taxon>Eukaryota</taxon>
        <taxon>Sar</taxon>
        <taxon>Stramenopiles</taxon>
        <taxon>Oomycota</taxon>
        <taxon>Saprolegniomycetes</taxon>
        <taxon>Saprolegniales</taxon>
        <taxon>Achlyaceae</taxon>
        <taxon>Achlya</taxon>
    </lineage>
</organism>
<sequence>MKGTAGEAATSNGLRRFELRVSARDFLAARGHQTTMLVTMAGEQHHSSLERMSHLLTERRVLHAITSVGGIKTLVSVDDLPALWSSASAVGSTMNMRKQPGPMPDVVRQELCVAMVIMALKMNGYVAMGDAGTYMLPKQTRPHEVQAVYFSDMRLVHDEVVATFSPVVYHLNKVDATVQHIITGAMGQPISDESLGRQLSSLHSVFALPKMNHCRIVEYSSHLPQLTNLIPRSSADGLCKHVPQTEPEYRRYWLEVHGIHLPAHLGGYLRVQFPSGDCMTYPATCVATNWHILSKQSHMETHDITRALVVAMHGFFGAQAVRVQSEQFEPKVATLLPASALLQSVTMASGTGALRKRDEHQAPALTKRKKVY</sequence>
<keyword evidence="3" id="KW-1185">Reference proteome</keyword>
<dbReference type="Proteomes" id="UP000243579">
    <property type="component" value="Unassembled WGS sequence"/>
</dbReference>
<evidence type="ECO:0000313" key="3">
    <source>
        <dbReference type="Proteomes" id="UP000243579"/>
    </source>
</evidence>
<reference evidence="2 3" key="1">
    <citation type="journal article" date="2014" name="Genome Biol. Evol.">
        <title>The secreted proteins of Achlya hypogyna and Thraustotheca clavata identify the ancestral oomycete secretome and reveal gene acquisitions by horizontal gene transfer.</title>
        <authorList>
            <person name="Misner I."/>
            <person name="Blouin N."/>
            <person name="Leonard G."/>
            <person name="Richards T.A."/>
            <person name="Lane C.E."/>
        </authorList>
    </citation>
    <scope>NUCLEOTIDE SEQUENCE [LARGE SCALE GENOMIC DNA]</scope>
    <source>
        <strain evidence="2 3">ATCC 48635</strain>
    </source>
</reference>
<feature type="region of interest" description="Disordered" evidence="1">
    <location>
        <begin position="352"/>
        <end position="372"/>
    </location>
</feature>
<evidence type="ECO:0000313" key="2">
    <source>
        <dbReference type="EMBL" id="OQS00630.1"/>
    </source>
</evidence>
<name>A0A1V9ZS67_ACHHY</name>
<comment type="caution">
    <text evidence="2">The sequence shown here is derived from an EMBL/GenBank/DDBJ whole genome shotgun (WGS) entry which is preliminary data.</text>
</comment>
<dbReference type="EMBL" id="JNBR01000028">
    <property type="protein sequence ID" value="OQS00630.1"/>
    <property type="molecule type" value="Genomic_DNA"/>
</dbReference>
<gene>
    <name evidence="2" type="ORF">ACHHYP_03258</name>
</gene>
<protein>
    <submittedName>
        <fullName evidence="2">Uncharacterized protein</fullName>
    </submittedName>
</protein>
<accession>A0A1V9ZS67</accession>
<evidence type="ECO:0000256" key="1">
    <source>
        <dbReference type="SAM" id="MobiDB-lite"/>
    </source>
</evidence>
<proteinExistence type="predicted"/>
<dbReference type="AlphaFoldDB" id="A0A1V9ZS67"/>